<accession>A0A8S1SL60</accession>
<protein>
    <submittedName>
        <fullName evidence="3">Uncharacterized protein</fullName>
    </submittedName>
</protein>
<proteinExistence type="predicted"/>
<keyword evidence="1" id="KW-0175">Coiled coil</keyword>
<dbReference type="EMBL" id="CAJJDO010000007">
    <property type="protein sequence ID" value="CAD8139114.1"/>
    <property type="molecule type" value="Genomic_DNA"/>
</dbReference>
<organism evidence="3 4">
    <name type="scientific">Paramecium pentaurelia</name>
    <dbReference type="NCBI Taxonomy" id="43138"/>
    <lineage>
        <taxon>Eukaryota</taxon>
        <taxon>Sar</taxon>
        <taxon>Alveolata</taxon>
        <taxon>Ciliophora</taxon>
        <taxon>Intramacronucleata</taxon>
        <taxon>Oligohymenophorea</taxon>
        <taxon>Peniculida</taxon>
        <taxon>Parameciidae</taxon>
        <taxon>Paramecium</taxon>
    </lineage>
</organism>
<gene>
    <name evidence="3" type="ORF">PPENT_87.1.T0070478</name>
</gene>
<evidence type="ECO:0000256" key="2">
    <source>
        <dbReference type="SAM" id="MobiDB-lite"/>
    </source>
</evidence>
<dbReference type="OrthoDB" id="6622877at2759"/>
<sequence length="661" mass="78589">MSIHGKNSGIQIAQHQSPARVIKEVSDISKEFTARKVLERRISELELKLKQQENVIQKYQCQLDEASQETYKIGRQFEDALNDVRQMRLLGEKKDQQIGILLEENDKVVQLLEMQRNNQQMDMIDTIQKLEQQVRDRFICEKRLNDEIQSYKIKLHQVEDQLKDRNHLIEDLRDKFTNLEKQCSTDDQLGVLENKRGKEIEILTLQNGDLQLKIQNLTSKIQLLLEENGNLQKTIGNQNNEVKFQQEDKFQKMIKIINENHQKEIQKLKEQNKLELQEKIEIIENLKTNQNLNNQNNIQVDDLKSAKNTISNLQSESLQGEVDDIHLQYEKLLKKNNQLNEQNFLLQQRIRKDEINNKEKISELEQTNVKLLEIQQINETKIEELQQKLKQLPTRVREKSMDDLKLRVEQTKLTEQDNKIKKLQEKIDLLNIEIKEKNQKINQLQEQIKQAIYEKDNAIQQIKLECAQEVKQVQDQMKMELFNQQKQFNENQRPYQEQMKSSQIEQNKLKSQAQRYQNEIKALENKIANLLIEKEQINNQMEKIKVTVENLKKDKQFQELKIQENLREIESWKEKYVKSVSNCEKQNERAQKEQSKAEGYKEEINKLNEQLEDIIEQNNNLEEQLQKAQLESRNLRNQLMDGVRRESGLENQSNGFNKPNE</sequence>
<dbReference type="Proteomes" id="UP000689195">
    <property type="component" value="Unassembled WGS sequence"/>
</dbReference>
<reference evidence="3" key="1">
    <citation type="submission" date="2021-01" db="EMBL/GenBank/DDBJ databases">
        <authorList>
            <consortium name="Genoscope - CEA"/>
            <person name="William W."/>
        </authorList>
    </citation>
    <scope>NUCLEOTIDE SEQUENCE</scope>
</reference>
<feature type="coiled-coil region" evidence="1">
    <location>
        <begin position="406"/>
        <end position="461"/>
    </location>
</feature>
<keyword evidence="4" id="KW-1185">Reference proteome</keyword>
<feature type="coiled-coil region" evidence="1">
    <location>
        <begin position="35"/>
        <end position="69"/>
    </location>
</feature>
<name>A0A8S1SL60_9CILI</name>
<feature type="coiled-coil region" evidence="1">
    <location>
        <begin position="141"/>
        <end position="349"/>
    </location>
</feature>
<evidence type="ECO:0000313" key="3">
    <source>
        <dbReference type="EMBL" id="CAD8139114.1"/>
    </source>
</evidence>
<evidence type="ECO:0000313" key="4">
    <source>
        <dbReference type="Proteomes" id="UP000689195"/>
    </source>
</evidence>
<dbReference type="AlphaFoldDB" id="A0A8S1SL60"/>
<feature type="region of interest" description="Disordered" evidence="2">
    <location>
        <begin position="636"/>
        <end position="661"/>
    </location>
</feature>
<comment type="caution">
    <text evidence="3">The sequence shown here is derived from an EMBL/GenBank/DDBJ whole genome shotgun (WGS) entry which is preliminary data.</text>
</comment>
<evidence type="ECO:0000256" key="1">
    <source>
        <dbReference type="SAM" id="Coils"/>
    </source>
</evidence>
<feature type="compositionally biased region" description="Polar residues" evidence="2">
    <location>
        <begin position="649"/>
        <end position="661"/>
    </location>
</feature>